<dbReference type="Gene3D" id="3.90.550.10">
    <property type="entry name" value="Spore Coat Polysaccharide Biosynthesis Protein SpsA, Chain A"/>
    <property type="match status" value="1"/>
</dbReference>
<dbReference type="SUPFAM" id="SSF53448">
    <property type="entry name" value="Nucleotide-diphospho-sugar transferases"/>
    <property type="match status" value="1"/>
</dbReference>
<dbReference type="PANTHER" id="PTHR10859">
    <property type="entry name" value="GLYCOSYL TRANSFERASE"/>
    <property type="match status" value="1"/>
</dbReference>
<dbReference type="EMBL" id="QEQK01000010">
    <property type="protein sequence ID" value="PWN55577.1"/>
    <property type="molecule type" value="Genomic_DNA"/>
</dbReference>
<gene>
    <name evidence="2" type="ORF">DEH80_11880</name>
</gene>
<name>A0A363UJN0_9GAMM</name>
<dbReference type="PANTHER" id="PTHR10859:SF91">
    <property type="entry name" value="DOLICHYL-PHOSPHATE BETA-GLUCOSYLTRANSFERASE"/>
    <property type="match status" value="1"/>
</dbReference>
<reference evidence="2 3" key="1">
    <citation type="submission" date="2018-05" db="EMBL/GenBank/DDBJ databases">
        <title>Abyssibacter profundi OUC007T gen. nov., sp. nov, a marine bacterium isolated from seawater of the Mariana Trench.</title>
        <authorList>
            <person name="Zhou S."/>
        </authorList>
    </citation>
    <scope>NUCLEOTIDE SEQUENCE [LARGE SCALE GENOMIC DNA]</scope>
    <source>
        <strain evidence="2 3">OUC007</strain>
    </source>
</reference>
<comment type="caution">
    <text evidence="2">The sequence shown here is derived from an EMBL/GenBank/DDBJ whole genome shotgun (WGS) entry which is preliminary data.</text>
</comment>
<dbReference type="GO" id="GO:0016740">
    <property type="term" value="F:transferase activity"/>
    <property type="evidence" value="ECO:0007669"/>
    <property type="project" value="UniProtKB-KW"/>
</dbReference>
<organism evidence="2 3">
    <name type="scientific">Abyssibacter profundi</name>
    <dbReference type="NCBI Taxonomy" id="2182787"/>
    <lineage>
        <taxon>Bacteria</taxon>
        <taxon>Pseudomonadati</taxon>
        <taxon>Pseudomonadota</taxon>
        <taxon>Gammaproteobacteria</taxon>
        <taxon>Chromatiales</taxon>
        <taxon>Oceanococcaceae</taxon>
        <taxon>Abyssibacter</taxon>
    </lineage>
</organism>
<dbReference type="Pfam" id="PF00535">
    <property type="entry name" value="Glycos_transf_2"/>
    <property type="match status" value="1"/>
</dbReference>
<dbReference type="OrthoDB" id="9804335at2"/>
<evidence type="ECO:0000259" key="1">
    <source>
        <dbReference type="Pfam" id="PF00535"/>
    </source>
</evidence>
<accession>A0A363UJN0</accession>
<keyword evidence="3" id="KW-1185">Reference proteome</keyword>
<dbReference type="CDD" id="cd04179">
    <property type="entry name" value="DPM_DPG-synthase_like"/>
    <property type="match status" value="1"/>
</dbReference>
<evidence type="ECO:0000313" key="2">
    <source>
        <dbReference type="EMBL" id="PWN55577.1"/>
    </source>
</evidence>
<dbReference type="AlphaFoldDB" id="A0A363UJN0"/>
<dbReference type="Proteomes" id="UP000251800">
    <property type="component" value="Unassembled WGS sequence"/>
</dbReference>
<keyword evidence="2" id="KW-0808">Transferase</keyword>
<protein>
    <submittedName>
        <fullName evidence="2">Glycosyl transferase</fullName>
    </submittedName>
</protein>
<dbReference type="InterPro" id="IPR029044">
    <property type="entry name" value="Nucleotide-diphossugar_trans"/>
</dbReference>
<proteinExistence type="predicted"/>
<dbReference type="GO" id="GO:0006487">
    <property type="term" value="P:protein N-linked glycosylation"/>
    <property type="evidence" value="ECO:0007669"/>
    <property type="project" value="TreeGrafter"/>
</dbReference>
<feature type="domain" description="Glycosyltransferase 2-like" evidence="1">
    <location>
        <begin position="4"/>
        <end position="168"/>
    </location>
</feature>
<evidence type="ECO:0000313" key="3">
    <source>
        <dbReference type="Proteomes" id="UP000251800"/>
    </source>
</evidence>
<dbReference type="InterPro" id="IPR001173">
    <property type="entry name" value="Glyco_trans_2-like"/>
</dbReference>
<sequence>MNPCIVIPVFNHGAAIGRVLERLRPYGLPCWLIDDGSDRDCANTLQHLAAEQPDWIRLERLPHNQGKGAAFHHGLRCAQQAGHSHVIQIDADGQHAPEDLPRLLAAAEDRPDAIISGVPIYDESVPRIRLYGRYLTHVWVWINTASLQIQDSMCGFRIYPVTFTAALMQRNRIGHRMEFDTDILVHAYWDGAPVVNVPTRVRYPEDGVSHFRMLRDNARISGMHARLFFKMLWRRFGLGRRIKPAPRLTSSGKN</sequence>